<feature type="transmembrane region" description="Helical" evidence="7">
    <location>
        <begin position="146"/>
        <end position="167"/>
    </location>
</feature>
<feature type="transmembrane region" description="Helical" evidence="7">
    <location>
        <begin position="91"/>
        <end position="110"/>
    </location>
</feature>
<evidence type="ECO:0000256" key="1">
    <source>
        <dbReference type="ARBA" id="ARBA00004651"/>
    </source>
</evidence>
<accession>A0A0A7RF79</accession>
<dbReference type="PANTHER" id="PTHR42920">
    <property type="entry name" value="OS03G0707200 PROTEIN-RELATED"/>
    <property type="match status" value="1"/>
</dbReference>
<evidence type="ECO:0000259" key="8">
    <source>
        <dbReference type="Pfam" id="PF00892"/>
    </source>
</evidence>
<dbReference type="AlphaFoldDB" id="A0A0A7RF79"/>
<dbReference type="SUPFAM" id="SSF103481">
    <property type="entry name" value="Multidrug resistance efflux transporter EmrE"/>
    <property type="match status" value="2"/>
</dbReference>
<protein>
    <submittedName>
        <fullName evidence="9">Multidrug transporter</fullName>
    </submittedName>
</protein>
<evidence type="ECO:0000256" key="2">
    <source>
        <dbReference type="ARBA" id="ARBA00007362"/>
    </source>
</evidence>
<dbReference type="InterPro" id="IPR037185">
    <property type="entry name" value="EmrE-like"/>
</dbReference>
<dbReference type="Pfam" id="PF00892">
    <property type="entry name" value="EamA"/>
    <property type="match status" value="2"/>
</dbReference>
<dbReference type="GO" id="GO:0005886">
    <property type="term" value="C:plasma membrane"/>
    <property type="evidence" value="ECO:0007669"/>
    <property type="project" value="UniProtKB-SubCell"/>
</dbReference>
<feature type="domain" description="EamA" evidence="8">
    <location>
        <begin position="145"/>
        <end position="280"/>
    </location>
</feature>
<evidence type="ECO:0000313" key="9">
    <source>
        <dbReference type="EMBL" id="AJA33855.1"/>
    </source>
</evidence>
<sequence>MSRLQANLILILVTFFWGASYVFMKFALFQLDALTVLAIRFDLALLIIGIFLGPKFIKTPLKTVIHGSLLGLILIGVFLFPLLGLRTTTPSQAGFLISLTMIFVPIELWLFKHQRVTSREALAIGLALIGVSFLTLHGSLKSFNIGDLWCLATGVLYAGHIILTAYFTQGESPLQIGIWQITPASFVSTIIVLLNHHHFPLPTDTITWGAVLGLGFLCTAVGFMFQPLAQKYTSPLNMGLIFSLEPLFSAGFSWLFFGELFNKYELVGAMMILASILLMVFQHQSGHWKSSRFESQK</sequence>
<keyword evidence="3" id="KW-1003">Cell membrane</keyword>
<evidence type="ECO:0000256" key="3">
    <source>
        <dbReference type="ARBA" id="ARBA00022475"/>
    </source>
</evidence>
<keyword evidence="4 7" id="KW-0812">Transmembrane</keyword>
<dbReference type="PANTHER" id="PTHR42920:SF5">
    <property type="entry name" value="EAMA DOMAIN-CONTAINING PROTEIN"/>
    <property type="match status" value="1"/>
</dbReference>
<reference evidence="9" key="1">
    <citation type="journal article" date="2014" name="Appl. Environ. Microbiol.">
        <title>Detection and genomic characterization of motility in Lactobacillus curvatus: confirmation of motility in a species outside the Lactobacillus salivarius clade.</title>
        <authorList>
            <person name="Cousin F.J."/>
            <person name="Lynch S.M."/>
            <person name="Harris H.M."/>
            <person name="McCann A."/>
            <person name="Lynch D.B."/>
            <person name="Neville B.A."/>
            <person name="Irisawa T."/>
            <person name="Okada S."/>
            <person name="Endo A."/>
            <person name="O'Toole P.W."/>
        </authorList>
    </citation>
    <scope>NUCLEOTIDE SEQUENCE</scope>
    <source>
        <strain evidence="9">DSM 19910</strain>
    </source>
</reference>
<comment type="subcellular location">
    <subcellularLocation>
        <location evidence="1">Cell membrane</location>
        <topology evidence="1">Multi-pass membrane protein</topology>
    </subcellularLocation>
</comment>
<keyword evidence="6 7" id="KW-0472">Membrane</keyword>
<feature type="transmembrane region" description="Helical" evidence="7">
    <location>
        <begin position="64"/>
        <end position="85"/>
    </location>
</feature>
<feature type="transmembrane region" description="Helical" evidence="7">
    <location>
        <begin position="122"/>
        <end position="140"/>
    </location>
</feature>
<evidence type="ECO:0000256" key="5">
    <source>
        <dbReference type="ARBA" id="ARBA00022989"/>
    </source>
</evidence>
<keyword evidence="5 7" id="KW-1133">Transmembrane helix</keyword>
<feature type="transmembrane region" description="Helical" evidence="7">
    <location>
        <begin position="263"/>
        <end position="281"/>
    </location>
</feature>
<evidence type="ECO:0000256" key="7">
    <source>
        <dbReference type="SAM" id="Phobius"/>
    </source>
</evidence>
<dbReference type="InterPro" id="IPR000620">
    <property type="entry name" value="EamA_dom"/>
</dbReference>
<evidence type="ECO:0000256" key="4">
    <source>
        <dbReference type="ARBA" id="ARBA00022692"/>
    </source>
</evidence>
<organism evidence="9">
    <name type="scientific">Liquorilactobacillus capillatus</name>
    <dbReference type="NCBI Taxonomy" id="480931"/>
    <lineage>
        <taxon>Bacteria</taxon>
        <taxon>Bacillati</taxon>
        <taxon>Bacillota</taxon>
        <taxon>Bacilli</taxon>
        <taxon>Lactobacillales</taxon>
        <taxon>Lactobacillaceae</taxon>
        <taxon>Liquorilactobacillus</taxon>
    </lineage>
</organism>
<name>A0A0A7RF79_9LACO</name>
<evidence type="ECO:0000256" key="6">
    <source>
        <dbReference type="ARBA" id="ARBA00023136"/>
    </source>
</evidence>
<feature type="transmembrane region" description="Helical" evidence="7">
    <location>
        <begin position="33"/>
        <end position="52"/>
    </location>
</feature>
<feature type="transmembrane region" description="Helical" evidence="7">
    <location>
        <begin position="7"/>
        <end position="27"/>
    </location>
</feature>
<comment type="similarity">
    <text evidence="2">Belongs to the EamA transporter family.</text>
</comment>
<proteinExistence type="inferred from homology"/>
<feature type="transmembrane region" description="Helical" evidence="7">
    <location>
        <begin position="237"/>
        <end position="257"/>
    </location>
</feature>
<dbReference type="EMBL" id="KM886862">
    <property type="protein sequence ID" value="AJA33855.1"/>
    <property type="molecule type" value="Genomic_DNA"/>
</dbReference>
<feature type="transmembrane region" description="Helical" evidence="7">
    <location>
        <begin position="174"/>
        <end position="194"/>
    </location>
</feature>
<feature type="domain" description="EamA" evidence="8">
    <location>
        <begin position="7"/>
        <end position="135"/>
    </location>
</feature>
<feature type="transmembrane region" description="Helical" evidence="7">
    <location>
        <begin position="206"/>
        <end position="225"/>
    </location>
</feature>
<dbReference type="InterPro" id="IPR051258">
    <property type="entry name" value="Diverse_Substrate_Transporter"/>
</dbReference>